<dbReference type="EMBL" id="ADKM02000112">
    <property type="protein sequence ID" value="EGC02049.1"/>
    <property type="molecule type" value="Genomic_DNA"/>
</dbReference>
<accession>E9SF94</accession>
<evidence type="ECO:0000313" key="2">
    <source>
        <dbReference type="EMBL" id="EGC02049.1"/>
    </source>
</evidence>
<comment type="caution">
    <text evidence="2">The sequence shown here is derived from an EMBL/GenBank/DDBJ whole genome shotgun (WGS) entry which is preliminary data.</text>
</comment>
<gene>
    <name evidence="2" type="ORF">CUS_5306</name>
</gene>
<evidence type="ECO:0008006" key="4">
    <source>
        <dbReference type="Google" id="ProtNLM"/>
    </source>
</evidence>
<dbReference type="RefSeq" id="WP_002851583.1">
    <property type="nucleotide sequence ID" value="NZ_ADKM02000112.1"/>
</dbReference>
<protein>
    <recommendedName>
        <fullName evidence="4">DivIVA domain protein</fullName>
    </recommendedName>
</protein>
<dbReference type="eggNOG" id="ENOG5030UIC">
    <property type="taxonomic scope" value="Bacteria"/>
</dbReference>
<dbReference type="OrthoDB" id="1821851at2"/>
<name>E9SF94_RUMAL</name>
<reference evidence="2 3" key="1">
    <citation type="submission" date="2011-02" db="EMBL/GenBank/DDBJ databases">
        <authorList>
            <person name="Nelson K.E."/>
            <person name="Sutton G."/>
            <person name="Torralba M."/>
            <person name="Durkin S."/>
            <person name="Harkins D."/>
            <person name="Montgomery R."/>
            <person name="Ziemer C."/>
            <person name="Klaassens E."/>
            <person name="Ocuiv P."/>
            <person name="Morrison M."/>
        </authorList>
    </citation>
    <scope>NUCLEOTIDE SEQUENCE [LARGE SCALE GENOMIC DNA]</scope>
    <source>
        <strain evidence="2 3">8</strain>
    </source>
</reference>
<organism evidence="2 3">
    <name type="scientific">Ruminococcus albus 8</name>
    <dbReference type="NCBI Taxonomy" id="246199"/>
    <lineage>
        <taxon>Bacteria</taxon>
        <taxon>Bacillati</taxon>
        <taxon>Bacillota</taxon>
        <taxon>Clostridia</taxon>
        <taxon>Eubacteriales</taxon>
        <taxon>Oscillospiraceae</taxon>
        <taxon>Ruminococcus</taxon>
    </lineage>
</organism>
<dbReference type="Proteomes" id="UP000004259">
    <property type="component" value="Unassembled WGS sequence"/>
</dbReference>
<keyword evidence="3" id="KW-1185">Reference proteome</keyword>
<sequence>MGFFSRLFGGQNDGQPKNDKADAGEEPGMLRTVRNGGYDRTQTLLAVDALNRELMMLTEVKEARENGRIMAVPPRQTFNMPNKVGKGGFSEEDVEKYLAYLTDKLEEMRRELGE</sequence>
<evidence type="ECO:0000256" key="1">
    <source>
        <dbReference type="SAM" id="MobiDB-lite"/>
    </source>
</evidence>
<feature type="region of interest" description="Disordered" evidence="1">
    <location>
        <begin position="1"/>
        <end position="35"/>
    </location>
</feature>
<dbReference type="AlphaFoldDB" id="E9SF94"/>
<dbReference type="STRING" id="246199.CUS_5306"/>
<proteinExistence type="predicted"/>
<evidence type="ECO:0000313" key="3">
    <source>
        <dbReference type="Proteomes" id="UP000004259"/>
    </source>
</evidence>